<keyword evidence="3" id="KW-1185">Reference proteome</keyword>
<comment type="caution">
    <text evidence="2">The sequence shown here is derived from an EMBL/GenBank/DDBJ whole genome shotgun (WGS) entry which is preliminary data.</text>
</comment>
<evidence type="ECO:0000259" key="1">
    <source>
        <dbReference type="Pfam" id="PF07883"/>
    </source>
</evidence>
<dbReference type="Proteomes" id="UP001320420">
    <property type="component" value="Unassembled WGS sequence"/>
</dbReference>
<dbReference type="InterPro" id="IPR011051">
    <property type="entry name" value="RmlC_Cupin_sf"/>
</dbReference>
<dbReference type="InterPro" id="IPR014710">
    <property type="entry name" value="RmlC-like_jellyroll"/>
</dbReference>
<dbReference type="Gene3D" id="2.60.120.10">
    <property type="entry name" value="Jelly Rolls"/>
    <property type="match status" value="1"/>
</dbReference>
<dbReference type="PANTHER" id="PTHR36156:SF2">
    <property type="entry name" value="CUPIN TYPE-2 DOMAIN-CONTAINING PROTEIN"/>
    <property type="match status" value="1"/>
</dbReference>
<dbReference type="AlphaFoldDB" id="A0AAN9YF89"/>
<dbReference type="Pfam" id="PF07883">
    <property type="entry name" value="Cupin_2"/>
    <property type="match status" value="1"/>
</dbReference>
<reference evidence="2 3" key="1">
    <citation type="submission" date="2024-02" db="EMBL/GenBank/DDBJ databases">
        <title>De novo assembly and annotation of 12 fungi associated with fruit tree decline syndrome in Ontario, Canada.</title>
        <authorList>
            <person name="Sulman M."/>
            <person name="Ellouze W."/>
            <person name="Ilyukhin E."/>
        </authorList>
    </citation>
    <scope>NUCLEOTIDE SEQUENCE [LARGE SCALE GENOMIC DNA]</scope>
    <source>
        <strain evidence="2 3">M11/M66-122</strain>
    </source>
</reference>
<dbReference type="InterPro" id="IPR013096">
    <property type="entry name" value="Cupin_2"/>
</dbReference>
<gene>
    <name evidence="2" type="ORF">SLS62_011367</name>
</gene>
<dbReference type="PANTHER" id="PTHR36156">
    <property type="entry name" value="SLR2101 PROTEIN"/>
    <property type="match status" value="1"/>
</dbReference>
<evidence type="ECO:0000313" key="3">
    <source>
        <dbReference type="Proteomes" id="UP001320420"/>
    </source>
</evidence>
<dbReference type="EMBL" id="JAKJXP020000202">
    <property type="protein sequence ID" value="KAK7738598.1"/>
    <property type="molecule type" value="Genomic_DNA"/>
</dbReference>
<dbReference type="InterPro" id="IPR047142">
    <property type="entry name" value="OryJ/VirC-like"/>
</dbReference>
<dbReference type="SUPFAM" id="SSF51182">
    <property type="entry name" value="RmlC-like cupins"/>
    <property type="match status" value="1"/>
</dbReference>
<accession>A0AAN9YF89</accession>
<protein>
    <recommendedName>
        <fullName evidence="1">Cupin type-2 domain-containing protein</fullName>
    </recommendedName>
</protein>
<dbReference type="CDD" id="cd02231">
    <property type="entry name" value="cupin_BLL6423-like"/>
    <property type="match status" value="1"/>
</dbReference>
<evidence type="ECO:0000313" key="2">
    <source>
        <dbReference type="EMBL" id="KAK7738598.1"/>
    </source>
</evidence>
<proteinExistence type="predicted"/>
<name>A0AAN9YF89_9PEZI</name>
<feature type="domain" description="Cupin type-2" evidence="1">
    <location>
        <begin position="97"/>
        <end position="164"/>
    </location>
</feature>
<sequence length="202" mass="21827">MASKTLATEFPGPGLRNPNRYITGHNAKGEAVFLQTDHGDHRDVMLGGIAAQSIIYSANSNPINLNDNADLEYAAKNKASQSDPPVHVPKGVVARMIDFTPGAASDMHRALTLGIGTVCEGEVELSLGSGEKRILRPGDVSINRGAMHKWRNVSNDKPARVLFIMLDIEPLVVNGKTLEFEMGELMNEYAEYAEGEGPNKNA</sequence>
<organism evidence="2 3">
    <name type="scientific">Diatrype stigma</name>
    <dbReference type="NCBI Taxonomy" id="117547"/>
    <lineage>
        <taxon>Eukaryota</taxon>
        <taxon>Fungi</taxon>
        <taxon>Dikarya</taxon>
        <taxon>Ascomycota</taxon>
        <taxon>Pezizomycotina</taxon>
        <taxon>Sordariomycetes</taxon>
        <taxon>Xylariomycetidae</taxon>
        <taxon>Xylariales</taxon>
        <taxon>Diatrypaceae</taxon>
        <taxon>Diatrype</taxon>
    </lineage>
</organism>